<dbReference type="Gene3D" id="3.40.50.12170">
    <property type="entry name" value="Uncharacterised protein PF07075, DUF1343"/>
    <property type="match status" value="1"/>
</dbReference>
<reference evidence="3" key="1">
    <citation type="submission" date="2022-10" db="EMBL/GenBank/DDBJ databases">
        <title>Gaoshiqiia sediminis gen. nov., sp. nov., isolated from coastal sediment.</title>
        <authorList>
            <person name="Yu W.X."/>
            <person name="Mu D.S."/>
            <person name="Du J.Z."/>
            <person name="Liang Y.Q."/>
        </authorList>
    </citation>
    <scope>NUCLEOTIDE SEQUENCE</scope>
    <source>
        <strain evidence="3">A06</strain>
    </source>
</reference>
<dbReference type="RefSeq" id="WP_282589777.1">
    <property type="nucleotide sequence ID" value="NZ_JAPAAF010000001.1"/>
</dbReference>
<accession>A0AA42C8G5</accession>
<gene>
    <name evidence="3" type="ORF">N2K84_00415</name>
</gene>
<dbReference type="PANTHER" id="PTHR42915">
    <property type="entry name" value="HYPOTHETICAL 460 KDA PROTEIN IN FEUA-SIGW INTERGENIC REGION [PRECURSOR]"/>
    <property type="match status" value="1"/>
</dbReference>
<evidence type="ECO:0000259" key="1">
    <source>
        <dbReference type="Pfam" id="PF07075"/>
    </source>
</evidence>
<dbReference type="GO" id="GO:0033922">
    <property type="term" value="F:peptidoglycan beta-N-acetylmuramidase activity"/>
    <property type="evidence" value="ECO:0007669"/>
    <property type="project" value="InterPro"/>
</dbReference>
<sequence>MRILLFIGLFLFGWNVAYVQELKTGADQPEQYLPLLTGKKIGLVVNHTSRVGDRHLLDFLLYEKIDVQKIFCPEHGFRGDADAGEFITDQTDAATGLPVISLYGDNKKPTPAQFQELDLIVFDIQDVGVRFYTYLSTLHYVMEACAENRLPLLVLDRPNPNGDYVAGPVLKPAFKSFVGMHPIPVVHGCTLGELAGMINGEGWLNGGATCELTVIPVKNYTHQSRYSLPVKPSPNLPTDLSVRLYPSLCFFEATQVSIGRGTLFPFQVIGYPDPTFGDFQFTPESLAGMAKMPLHEGRVCYGEDLRESCLNHRFSLKYFLKYRQLFAVEGDFLSSERWFNLLAGTDQLLADIRAGKTLEEIEASWKPELEEYLSIRRNYLLYLDEPCQK</sequence>
<dbReference type="Pfam" id="PF20732">
    <property type="entry name" value="NamZ_C"/>
    <property type="match status" value="1"/>
</dbReference>
<name>A0AA42C8G5_9BACT</name>
<feature type="domain" description="Peptidoglycan beta-N-acetylmuramidase NamZ C-terminal" evidence="2">
    <location>
        <begin position="244"/>
        <end position="382"/>
    </location>
</feature>
<dbReference type="AlphaFoldDB" id="A0AA42C8G5"/>
<organism evidence="3 4">
    <name type="scientific">Gaoshiqia sediminis</name>
    <dbReference type="NCBI Taxonomy" id="2986998"/>
    <lineage>
        <taxon>Bacteria</taxon>
        <taxon>Pseudomonadati</taxon>
        <taxon>Bacteroidota</taxon>
        <taxon>Bacteroidia</taxon>
        <taxon>Marinilabiliales</taxon>
        <taxon>Prolixibacteraceae</taxon>
        <taxon>Gaoshiqia</taxon>
    </lineage>
</organism>
<comment type="caution">
    <text evidence="3">The sequence shown here is derived from an EMBL/GenBank/DDBJ whole genome shotgun (WGS) entry which is preliminary data.</text>
</comment>
<evidence type="ECO:0000259" key="2">
    <source>
        <dbReference type="Pfam" id="PF20732"/>
    </source>
</evidence>
<dbReference type="InterPro" id="IPR048503">
    <property type="entry name" value="NamZ_C"/>
</dbReference>
<dbReference type="Gene3D" id="3.90.1150.140">
    <property type="match status" value="1"/>
</dbReference>
<dbReference type="EMBL" id="JAPAAF010000001">
    <property type="protein sequence ID" value="MCW0481172.1"/>
    <property type="molecule type" value="Genomic_DNA"/>
</dbReference>
<feature type="domain" description="Peptidoglycan beta-N-acetylmuramidase NamZ N-terminal" evidence="1">
    <location>
        <begin position="41"/>
        <end position="238"/>
    </location>
</feature>
<proteinExistence type="predicted"/>
<dbReference type="Proteomes" id="UP001163821">
    <property type="component" value="Unassembled WGS sequence"/>
</dbReference>
<evidence type="ECO:0000313" key="3">
    <source>
        <dbReference type="EMBL" id="MCW0481172.1"/>
    </source>
</evidence>
<dbReference type="Pfam" id="PF07075">
    <property type="entry name" value="NamZ_N"/>
    <property type="match status" value="1"/>
</dbReference>
<dbReference type="InterPro" id="IPR048502">
    <property type="entry name" value="NamZ_N"/>
</dbReference>
<dbReference type="PIRSF" id="PIRSF016719">
    <property type="entry name" value="UCP016719"/>
    <property type="match status" value="1"/>
</dbReference>
<evidence type="ECO:0000313" key="4">
    <source>
        <dbReference type="Proteomes" id="UP001163821"/>
    </source>
</evidence>
<dbReference type="InterPro" id="IPR008302">
    <property type="entry name" value="NamZ"/>
</dbReference>
<protein>
    <submittedName>
        <fullName evidence="3">DUF1343 domain-containing protein</fullName>
    </submittedName>
</protein>
<dbReference type="PANTHER" id="PTHR42915:SF1">
    <property type="entry name" value="PEPTIDOGLYCAN BETA-N-ACETYLMURAMIDASE NAMZ"/>
    <property type="match status" value="1"/>
</dbReference>
<keyword evidence="4" id="KW-1185">Reference proteome</keyword>